<keyword evidence="1" id="KW-0472">Membrane</keyword>
<gene>
    <name evidence="2" type="ORF">CLORY_38790</name>
</gene>
<keyword evidence="3" id="KW-1185">Reference proteome</keyword>
<evidence type="ECO:0000313" key="3">
    <source>
        <dbReference type="Proteomes" id="UP000190080"/>
    </source>
</evidence>
<evidence type="ECO:0000313" key="2">
    <source>
        <dbReference type="EMBL" id="OPJ57863.1"/>
    </source>
</evidence>
<name>A0A1V4ID46_9CLOT</name>
<feature type="transmembrane region" description="Helical" evidence="1">
    <location>
        <begin position="12"/>
        <end position="35"/>
    </location>
</feature>
<feature type="transmembrane region" description="Helical" evidence="1">
    <location>
        <begin position="47"/>
        <end position="68"/>
    </location>
</feature>
<dbReference type="OrthoDB" id="1912973at2"/>
<accession>A0A1V4ID46</accession>
<dbReference type="STRING" id="1450648.CLORY_38790"/>
<keyword evidence="1" id="KW-0812">Transmembrane</keyword>
<dbReference type="AlphaFoldDB" id="A0A1V4ID46"/>
<protein>
    <submittedName>
        <fullName evidence="2">Uncharacterized protein</fullName>
    </submittedName>
</protein>
<dbReference type="RefSeq" id="WP_079427588.1">
    <property type="nucleotide sequence ID" value="NZ_MZGV01000070.1"/>
</dbReference>
<dbReference type="Proteomes" id="UP000190080">
    <property type="component" value="Unassembled WGS sequence"/>
</dbReference>
<proteinExistence type="predicted"/>
<organism evidence="2 3">
    <name type="scientific">Clostridium oryzae</name>
    <dbReference type="NCBI Taxonomy" id="1450648"/>
    <lineage>
        <taxon>Bacteria</taxon>
        <taxon>Bacillati</taxon>
        <taxon>Bacillota</taxon>
        <taxon>Clostridia</taxon>
        <taxon>Eubacteriales</taxon>
        <taxon>Clostridiaceae</taxon>
        <taxon>Clostridium</taxon>
    </lineage>
</organism>
<reference evidence="2 3" key="1">
    <citation type="submission" date="2017-03" db="EMBL/GenBank/DDBJ databases">
        <title>Genome sequence of Clostridium oryzae DSM 28571.</title>
        <authorList>
            <person name="Poehlein A."/>
            <person name="Daniel R."/>
        </authorList>
    </citation>
    <scope>NUCLEOTIDE SEQUENCE [LARGE SCALE GENOMIC DNA]</scope>
    <source>
        <strain evidence="2 3">DSM 28571</strain>
    </source>
</reference>
<comment type="caution">
    <text evidence="2">The sequence shown here is derived from an EMBL/GenBank/DDBJ whole genome shotgun (WGS) entry which is preliminary data.</text>
</comment>
<evidence type="ECO:0000256" key="1">
    <source>
        <dbReference type="SAM" id="Phobius"/>
    </source>
</evidence>
<feature type="transmembrane region" description="Helical" evidence="1">
    <location>
        <begin position="89"/>
        <end position="109"/>
    </location>
</feature>
<sequence>MRIFKEFVIDIIKSFLIGVLVGTTIAVLFTVVGLLGQGFDLTAAIRIARNVAIVVGALEMVLSAGLILKGNEIRRLNDIEGWRKRFSRLNFVYVMLIMSYGIVLVGGMLDNVLFNIR</sequence>
<dbReference type="EMBL" id="MZGV01000070">
    <property type="protein sequence ID" value="OPJ57863.1"/>
    <property type="molecule type" value="Genomic_DNA"/>
</dbReference>
<keyword evidence="1" id="KW-1133">Transmembrane helix</keyword>